<evidence type="ECO:0000256" key="17">
    <source>
        <dbReference type="ARBA" id="ARBA00023264"/>
    </source>
</evidence>
<evidence type="ECO:0000256" key="8">
    <source>
        <dbReference type="ARBA" id="ARBA00022475"/>
    </source>
</evidence>
<dbReference type="OrthoDB" id="9799199at2"/>
<dbReference type="PANTHER" id="PTHR46382:SF1">
    <property type="entry name" value="PHOSPHATIDATE CYTIDYLYLTRANSFERASE"/>
    <property type="match status" value="1"/>
</dbReference>
<evidence type="ECO:0000256" key="18">
    <source>
        <dbReference type="RuleBase" id="RU003938"/>
    </source>
</evidence>
<protein>
    <recommendedName>
        <fullName evidence="7 18">Phosphatidate cytidylyltransferase</fullName>
        <ecNumber evidence="6 18">2.7.7.41</ecNumber>
    </recommendedName>
</protein>
<evidence type="ECO:0000256" key="4">
    <source>
        <dbReference type="ARBA" id="ARBA00005189"/>
    </source>
</evidence>
<keyword evidence="13" id="KW-1133">Transmembrane helix</keyword>
<keyword evidence="8" id="KW-1003">Cell membrane</keyword>
<evidence type="ECO:0000256" key="16">
    <source>
        <dbReference type="ARBA" id="ARBA00023209"/>
    </source>
</evidence>
<dbReference type="UniPathway" id="UPA00557">
    <property type="reaction ID" value="UER00614"/>
</dbReference>
<evidence type="ECO:0000313" key="20">
    <source>
        <dbReference type="Proteomes" id="UP000062260"/>
    </source>
</evidence>
<evidence type="ECO:0000256" key="7">
    <source>
        <dbReference type="ARBA" id="ARBA00019373"/>
    </source>
</evidence>
<comment type="pathway">
    <text evidence="4">Lipid metabolism.</text>
</comment>
<dbReference type="GO" id="GO:0016024">
    <property type="term" value="P:CDP-diacylglycerol biosynthetic process"/>
    <property type="evidence" value="ECO:0007669"/>
    <property type="project" value="UniProtKB-UniPathway"/>
</dbReference>
<dbReference type="KEGG" id="auh:AWM75_01940"/>
<proteinExistence type="inferred from homology"/>
<keyword evidence="17" id="KW-1208">Phospholipid metabolism</keyword>
<keyword evidence="12 18" id="KW-0548">Nucleotidyltransferase</keyword>
<dbReference type="Proteomes" id="UP000062260">
    <property type="component" value="Chromosome"/>
</dbReference>
<evidence type="ECO:0000256" key="12">
    <source>
        <dbReference type="ARBA" id="ARBA00022695"/>
    </source>
</evidence>
<dbReference type="STRING" id="128944.AWM75_01940"/>
<evidence type="ECO:0000256" key="5">
    <source>
        <dbReference type="ARBA" id="ARBA00010185"/>
    </source>
</evidence>
<sequence>MQQRVITALVALAIFIPILLLGGWALELLMALIGVVSMFELLKMRKQPLVSFLSLAGLFCMLVILLPSNYLFFMNQEIDKFLVFYAGVVLMLIHMVRRPHQINVEDVAAVSFFAIYLGMGYHYLLMIRDMGLSYLFLGLIIIFANDSFAYLVGRAVGKHKLAPEVSPNKTIEGSIGGIVGAYTLSTIFLLLTPSLNISAGQNIILVLILALAGQMGDLIESTMKRYYQVKDSGHILPGHGGLVDRFDNLLIVMPLFYFVLSYLN</sequence>
<organism evidence="19 20">
    <name type="scientific">Aerococcus urinaehominis</name>
    <dbReference type="NCBI Taxonomy" id="128944"/>
    <lineage>
        <taxon>Bacteria</taxon>
        <taxon>Bacillati</taxon>
        <taxon>Bacillota</taxon>
        <taxon>Bacilli</taxon>
        <taxon>Lactobacillales</taxon>
        <taxon>Aerococcaceae</taxon>
        <taxon>Aerococcus</taxon>
    </lineage>
</organism>
<keyword evidence="10 18" id="KW-0808">Transferase</keyword>
<dbReference type="EMBL" id="CP014163">
    <property type="protein sequence ID" value="AMB98828.1"/>
    <property type="molecule type" value="Genomic_DNA"/>
</dbReference>
<name>A0A109RGG4_9LACT</name>
<evidence type="ECO:0000256" key="11">
    <source>
        <dbReference type="ARBA" id="ARBA00022692"/>
    </source>
</evidence>
<keyword evidence="9" id="KW-0444">Lipid biosynthesis</keyword>
<evidence type="ECO:0000256" key="1">
    <source>
        <dbReference type="ARBA" id="ARBA00001698"/>
    </source>
</evidence>
<evidence type="ECO:0000256" key="14">
    <source>
        <dbReference type="ARBA" id="ARBA00023098"/>
    </source>
</evidence>
<evidence type="ECO:0000256" key="3">
    <source>
        <dbReference type="ARBA" id="ARBA00005119"/>
    </source>
</evidence>
<evidence type="ECO:0000256" key="10">
    <source>
        <dbReference type="ARBA" id="ARBA00022679"/>
    </source>
</evidence>
<evidence type="ECO:0000256" key="2">
    <source>
        <dbReference type="ARBA" id="ARBA00004651"/>
    </source>
</evidence>
<evidence type="ECO:0000256" key="13">
    <source>
        <dbReference type="ARBA" id="ARBA00022989"/>
    </source>
</evidence>
<reference evidence="19 20" key="1">
    <citation type="journal article" date="2016" name="Genome Announc.">
        <title>Complete Genome Sequences of Aerococcus christensenii CCUG 28831T, Aerococcus sanguinicola CCUG 43001T, Aerococcus urinae CCUG 36881T, Aerococcus urinaeequi CCUG 28094T, Aerococcus urinaehominis CCUG 42038 BT, and Aerococcus viridans CCUG 4311T.</title>
        <authorList>
            <person name="Carkaci D."/>
            <person name="Dargis R."/>
            <person name="Nielsen X.C."/>
            <person name="Skovgaard O."/>
            <person name="Fuursted K."/>
            <person name="Christensen J.J."/>
        </authorList>
    </citation>
    <scope>NUCLEOTIDE SEQUENCE [LARGE SCALE GENOMIC DNA]</scope>
    <source>
        <strain evidence="19 20">CCUG42038B</strain>
    </source>
</reference>
<dbReference type="PROSITE" id="PS01315">
    <property type="entry name" value="CDS"/>
    <property type="match status" value="1"/>
</dbReference>
<dbReference type="PANTHER" id="PTHR46382">
    <property type="entry name" value="PHOSPHATIDATE CYTIDYLYLTRANSFERASE"/>
    <property type="match status" value="1"/>
</dbReference>
<accession>A0A109RGG4</accession>
<dbReference type="Pfam" id="PF01148">
    <property type="entry name" value="CTP_transf_1"/>
    <property type="match status" value="1"/>
</dbReference>
<keyword evidence="14" id="KW-0443">Lipid metabolism</keyword>
<gene>
    <name evidence="19" type="ORF">AWM75_01940</name>
</gene>
<comment type="similarity">
    <text evidence="5 18">Belongs to the CDS family.</text>
</comment>
<evidence type="ECO:0000256" key="9">
    <source>
        <dbReference type="ARBA" id="ARBA00022516"/>
    </source>
</evidence>
<dbReference type="RefSeq" id="WP_067977589.1">
    <property type="nucleotide sequence ID" value="NZ_CP014163.1"/>
</dbReference>
<evidence type="ECO:0000256" key="15">
    <source>
        <dbReference type="ARBA" id="ARBA00023136"/>
    </source>
</evidence>
<keyword evidence="20" id="KW-1185">Reference proteome</keyword>
<keyword evidence="16" id="KW-0594">Phospholipid biosynthesis</keyword>
<keyword evidence="11 18" id="KW-0812">Transmembrane</keyword>
<reference evidence="20" key="2">
    <citation type="submission" date="2016-01" db="EMBL/GenBank/DDBJ databases">
        <title>Six Aerococcus type strain genome sequencing and assembly using PacBio and Illumina Hiseq.</title>
        <authorList>
            <person name="Carkaci D."/>
            <person name="Dargis R."/>
            <person name="Nielsen X.C."/>
            <person name="Skovgaard O."/>
            <person name="Fuursted K."/>
            <person name="Christensen J.J."/>
        </authorList>
    </citation>
    <scope>NUCLEOTIDE SEQUENCE [LARGE SCALE GENOMIC DNA]</scope>
    <source>
        <strain evidence="20">CCUG42038B</strain>
    </source>
</reference>
<comment type="subcellular location">
    <subcellularLocation>
        <location evidence="2">Cell membrane</location>
        <topology evidence="2">Multi-pass membrane protein</topology>
    </subcellularLocation>
</comment>
<dbReference type="GO" id="GO:0004605">
    <property type="term" value="F:phosphatidate cytidylyltransferase activity"/>
    <property type="evidence" value="ECO:0007669"/>
    <property type="project" value="UniProtKB-EC"/>
</dbReference>
<dbReference type="AlphaFoldDB" id="A0A109RGG4"/>
<dbReference type="InterPro" id="IPR000374">
    <property type="entry name" value="PC_trans"/>
</dbReference>
<keyword evidence="15" id="KW-0472">Membrane</keyword>
<dbReference type="EC" id="2.7.7.41" evidence="6 18"/>
<comment type="pathway">
    <text evidence="3 18">Phospholipid metabolism; CDP-diacylglycerol biosynthesis; CDP-diacylglycerol from sn-glycerol 3-phosphate: step 3/3.</text>
</comment>
<evidence type="ECO:0000313" key="19">
    <source>
        <dbReference type="EMBL" id="AMB98828.1"/>
    </source>
</evidence>
<dbReference type="GO" id="GO:0005886">
    <property type="term" value="C:plasma membrane"/>
    <property type="evidence" value="ECO:0007669"/>
    <property type="project" value="UniProtKB-SubCell"/>
</dbReference>
<evidence type="ECO:0000256" key="6">
    <source>
        <dbReference type="ARBA" id="ARBA00012487"/>
    </source>
</evidence>
<comment type="catalytic activity">
    <reaction evidence="1 18">
        <text>a 1,2-diacyl-sn-glycero-3-phosphate + CTP + H(+) = a CDP-1,2-diacyl-sn-glycerol + diphosphate</text>
        <dbReference type="Rhea" id="RHEA:16229"/>
        <dbReference type="ChEBI" id="CHEBI:15378"/>
        <dbReference type="ChEBI" id="CHEBI:33019"/>
        <dbReference type="ChEBI" id="CHEBI:37563"/>
        <dbReference type="ChEBI" id="CHEBI:58332"/>
        <dbReference type="ChEBI" id="CHEBI:58608"/>
        <dbReference type="EC" id="2.7.7.41"/>
    </reaction>
</comment>